<name>A0ACA9NFB6_9GLOM</name>
<reference evidence="1" key="1">
    <citation type="submission" date="2021-06" db="EMBL/GenBank/DDBJ databases">
        <authorList>
            <person name="Kallberg Y."/>
            <person name="Tangrot J."/>
            <person name="Rosling A."/>
        </authorList>
    </citation>
    <scope>NUCLEOTIDE SEQUENCE</scope>
    <source>
        <strain evidence="1">28 12/20/2015</strain>
    </source>
</reference>
<dbReference type="Proteomes" id="UP000789366">
    <property type="component" value="Unassembled WGS sequence"/>
</dbReference>
<proteinExistence type="predicted"/>
<protein>
    <submittedName>
        <fullName evidence="1">1169_t:CDS:1</fullName>
    </submittedName>
</protein>
<comment type="caution">
    <text evidence="1">The sequence shown here is derived from an EMBL/GenBank/DDBJ whole genome shotgun (WGS) entry which is preliminary data.</text>
</comment>
<evidence type="ECO:0000313" key="2">
    <source>
        <dbReference type="Proteomes" id="UP000789366"/>
    </source>
</evidence>
<organism evidence="1 2">
    <name type="scientific">Cetraspora pellucida</name>
    <dbReference type="NCBI Taxonomy" id="1433469"/>
    <lineage>
        <taxon>Eukaryota</taxon>
        <taxon>Fungi</taxon>
        <taxon>Fungi incertae sedis</taxon>
        <taxon>Mucoromycota</taxon>
        <taxon>Glomeromycotina</taxon>
        <taxon>Glomeromycetes</taxon>
        <taxon>Diversisporales</taxon>
        <taxon>Gigasporaceae</taxon>
        <taxon>Cetraspora</taxon>
    </lineage>
</organism>
<evidence type="ECO:0000313" key="1">
    <source>
        <dbReference type="EMBL" id="CAG8646759.1"/>
    </source>
</evidence>
<gene>
    <name evidence="1" type="ORF">SPELUC_LOCUS8765</name>
</gene>
<keyword evidence="2" id="KW-1185">Reference proteome</keyword>
<dbReference type="EMBL" id="CAJVPW010013643">
    <property type="protein sequence ID" value="CAG8646759.1"/>
    <property type="molecule type" value="Genomic_DNA"/>
</dbReference>
<sequence length="304" mass="34611">MEKDIKNYIETCNICQRSVGKSERFQMTKPIKTTSPFVHIRIDFVGPLKITSQENCWIIVATDYFTKWPEAKAVPAATAKKTSKFLYENIICQHGVPTIIQSDRVQAVSCQEPKVLATQEIYVVIDSEVSNVFNEENVGLEKEDDALFTLVGNTYTDTTKQIEHLEDFSADNLYINNNNDLDTNNVNKQILTNINLDNNIKIDQSQIKAETAEEELTKDILKKLNNFLMENYFIDTDMIVDPLATLYDDSNIAETFSISNDDNKFKLVVLKKKHKGKAKVSNAEKNQVMSLDSKKNPGLRTKRP</sequence>
<accession>A0ACA9NFB6</accession>